<dbReference type="EMBL" id="JXTC01000932">
    <property type="protein sequence ID" value="PON34492.1"/>
    <property type="molecule type" value="Genomic_DNA"/>
</dbReference>
<reference evidence="2" key="1">
    <citation type="submission" date="2016-06" db="EMBL/GenBank/DDBJ databases">
        <title>Parallel loss of symbiosis genes in relatives of nitrogen-fixing non-legume Parasponia.</title>
        <authorList>
            <person name="Van Velzen R."/>
            <person name="Holmer R."/>
            <person name="Bu F."/>
            <person name="Rutten L."/>
            <person name="Van Zeijl A."/>
            <person name="Liu W."/>
            <person name="Santuari L."/>
            <person name="Cao Q."/>
            <person name="Sharma T."/>
            <person name="Shen D."/>
            <person name="Roswanjaya Y."/>
            <person name="Wardhani T."/>
            <person name="Kalhor M.S."/>
            <person name="Jansen J."/>
            <person name="Van den Hoogen J."/>
            <person name="Gungor B."/>
            <person name="Hartog M."/>
            <person name="Hontelez J."/>
            <person name="Verver J."/>
            <person name="Yang W.-C."/>
            <person name="Schijlen E."/>
            <person name="Repin R."/>
            <person name="Schilthuizen M."/>
            <person name="Schranz E."/>
            <person name="Heidstra R."/>
            <person name="Miyata K."/>
            <person name="Fedorova E."/>
            <person name="Kohlen W."/>
            <person name="Bisseling T."/>
            <person name="Smit S."/>
            <person name="Geurts R."/>
        </authorList>
    </citation>
    <scope>NUCLEOTIDE SEQUENCE [LARGE SCALE GENOMIC DNA]</scope>
    <source>
        <strain evidence="2">cv. RG33-2</strain>
    </source>
</reference>
<dbReference type="InParanoid" id="A0A2P5AD93"/>
<gene>
    <name evidence="1" type="ORF">TorRG33x02_353200</name>
</gene>
<name>A0A2P5AD93_TREOI</name>
<sequence length="99" mass="11516">MCRNNQQSASALLKSGIVLKLALMADRKRKLCKVKLTEELPRIDKRPTHIPTGKLIEVLNKRRRSLQMKLGLNQDTKQRVNEDLLPRVKSQSRFIIRKN</sequence>
<accession>A0A2P5AD93</accession>
<comment type="caution">
    <text evidence="1">The sequence shown here is derived from an EMBL/GenBank/DDBJ whole genome shotgun (WGS) entry which is preliminary data.</text>
</comment>
<evidence type="ECO:0000313" key="2">
    <source>
        <dbReference type="Proteomes" id="UP000237000"/>
    </source>
</evidence>
<protein>
    <submittedName>
        <fullName evidence="1">Uncharacterized protein</fullName>
    </submittedName>
</protein>
<organism evidence="1 2">
    <name type="scientific">Trema orientale</name>
    <name type="common">Charcoal tree</name>
    <name type="synonym">Celtis orientalis</name>
    <dbReference type="NCBI Taxonomy" id="63057"/>
    <lineage>
        <taxon>Eukaryota</taxon>
        <taxon>Viridiplantae</taxon>
        <taxon>Streptophyta</taxon>
        <taxon>Embryophyta</taxon>
        <taxon>Tracheophyta</taxon>
        <taxon>Spermatophyta</taxon>
        <taxon>Magnoliopsida</taxon>
        <taxon>eudicotyledons</taxon>
        <taxon>Gunneridae</taxon>
        <taxon>Pentapetalae</taxon>
        <taxon>rosids</taxon>
        <taxon>fabids</taxon>
        <taxon>Rosales</taxon>
        <taxon>Cannabaceae</taxon>
        <taxon>Trema</taxon>
    </lineage>
</organism>
<dbReference type="AlphaFoldDB" id="A0A2P5AD93"/>
<evidence type="ECO:0000313" key="1">
    <source>
        <dbReference type="EMBL" id="PON34492.1"/>
    </source>
</evidence>
<keyword evidence="2" id="KW-1185">Reference proteome</keyword>
<proteinExistence type="predicted"/>
<dbReference type="Proteomes" id="UP000237000">
    <property type="component" value="Unassembled WGS sequence"/>
</dbReference>